<geneLocation type="plasmid" evidence="3">
    <name>pKK2 DNA</name>
</geneLocation>
<keyword evidence="2" id="KW-0255">Endonuclease</keyword>
<evidence type="ECO:0000313" key="3">
    <source>
        <dbReference type="Proteomes" id="UP000055316"/>
    </source>
</evidence>
<dbReference type="Pfam" id="PF00078">
    <property type="entry name" value="RVT_1"/>
    <property type="match status" value="1"/>
</dbReference>
<dbReference type="GO" id="GO:0004519">
    <property type="term" value="F:endonuclease activity"/>
    <property type="evidence" value="ECO:0007669"/>
    <property type="project" value="UniProtKB-KW"/>
</dbReference>
<dbReference type="PANTHER" id="PTHR34047:SF8">
    <property type="entry name" value="PROTEIN YKFC"/>
    <property type="match status" value="1"/>
</dbReference>
<keyword evidence="2" id="KW-0614">Plasmid</keyword>
<evidence type="ECO:0000259" key="1">
    <source>
        <dbReference type="PROSITE" id="PS50878"/>
    </source>
</evidence>
<protein>
    <submittedName>
        <fullName evidence="2">HNH endonuclease family protein</fullName>
    </submittedName>
</protein>
<organism evidence="2 3">
    <name type="scientific">Bacillus thuringiensis subsp. tolworthi</name>
    <dbReference type="NCBI Taxonomy" id="1442"/>
    <lineage>
        <taxon>Bacteria</taxon>
        <taxon>Bacillati</taxon>
        <taxon>Bacillota</taxon>
        <taxon>Bacilli</taxon>
        <taxon>Bacillales</taxon>
        <taxon>Bacillaceae</taxon>
        <taxon>Bacillus</taxon>
        <taxon>Bacillus cereus group</taxon>
    </lineage>
</organism>
<reference evidence="2 3" key="1">
    <citation type="submission" date="2015-05" db="EMBL/GenBank/DDBJ databases">
        <title>Whole genome sequence of Bacillus thuringiensis serovar tolworthi Pasteur Institute Standard strain.</title>
        <authorList>
            <person name="Kanda K."/>
            <person name="Nakashima K."/>
            <person name="Nagano Y."/>
        </authorList>
    </citation>
    <scope>NUCLEOTIDE SEQUENCE [LARGE SCALE GENOMIC DNA]</scope>
    <source>
        <strain evidence="2 3">Pasteur Institute Standard strain</strain>
        <plasmid evidence="3">pKK2 DNA</plasmid>
    </source>
</reference>
<sequence>MDKRKKKQRLRNNEYYHMQEAFDDLYYLSSKSYKFKNLMQLITCDANILLAYRNVKKNKGSFTKGTNHTNIIDVGEHNPTRLINYVKNRLTNFQPHSIKRIEIPKKDGTTRPLGIPTIEDRIIQQCIKQVLEPICEAKFYEHSYGFRPNRSTHHALARFNHLINKGNLYYSVDIDIKSFFDNVNHGKLLKQIWSLGIQYKPLLSILGKMLKVKILGIGTPNKGTPQGGILSPLLSNIVLNELDWWISSQWETMITRKDYGEYRTNPKTGKKTIHRSHKYRALKQSNLKQCFIVRYCDDFKILCPTYNVAKTVFLANTMWLRERLSLDINKEKSAITNLKKKATEFLGFSIQAKPKANNYVAKSHVTKSAMKRMQKAAKTQIHKIKTSPTAKEANRYNAMVLGWHNYYRYATAVNLDFKKIHFSVIKTLYNQLNAVCKNNGTKSKTFLKFYGNYSYKIYYVAKIGLYPLAGVTTKTA</sequence>
<keyword evidence="2" id="KW-0378">Hydrolase</keyword>
<evidence type="ECO:0000313" key="2">
    <source>
        <dbReference type="EMBL" id="BAR87583.1"/>
    </source>
</evidence>
<dbReference type="AlphaFoldDB" id="A0A9W4EXZ3"/>
<dbReference type="PANTHER" id="PTHR34047">
    <property type="entry name" value="NUCLEAR INTRON MATURASE 1, MITOCHONDRIAL-RELATED"/>
    <property type="match status" value="1"/>
</dbReference>
<gene>
    <name evidence="2" type="ORF">KNN_06850</name>
</gene>
<dbReference type="SUPFAM" id="SSF56672">
    <property type="entry name" value="DNA/RNA polymerases"/>
    <property type="match status" value="1"/>
</dbReference>
<dbReference type="InterPro" id="IPR043502">
    <property type="entry name" value="DNA/RNA_pol_sf"/>
</dbReference>
<accession>A0A9W4EXZ3</accession>
<dbReference type="CDD" id="cd01651">
    <property type="entry name" value="RT_G2_intron"/>
    <property type="match status" value="1"/>
</dbReference>
<dbReference type="EMBL" id="AP014866">
    <property type="protein sequence ID" value="BAR87583.1"/>
    <property type="molecule type" value="Genomic_DNA"/>
</dbReference>
<keyword evidence="2" id="KW-0540">Nuclease</keyword>
<name>A0A9W4EXZ3_BACTO</name>
<dbReference type="InterPro" id="IPR000477">
    <property type="entry name" value="RT_dom"/>
</dbReference>
<proteinExistence type="predicted"/>
<dbReference type="InterPro" id="IPR030931">
    <property type="entry name" value="Group_II_RT_mat"/>
</dbReference>
<dbReference type="Proteomes" id="UP000055316">
    <property type="component" value="Plasmid pKK2"/>
</dbReference>
<dbReference type="NCBIfam" id="TIGR04416">
    <property type="entry name" value="group_II_RT_mat"/>
    <property type="match status" value="1"/>
</dbReference>
<dbReference type="RefSeq" id="WP_308217983.1">
    <property type="nucleotide sequence ID" value="NZ_AP014866.1"/>
</dbReference>
<dbReference type="PROSITE" id="PS50878">
    <property type="entry name" value="RT_POL"/>
    <property type="match status" value="1"/>
</dbReference>
<dbReference type="InterPro" id="IPR051083">
    <property type="entry name" value="GrpII_Intron_Splice-Mob/Def"/>
</dbReference>
<feature type="domain" description="Reverse transcriptase" evidence="1">
    <location>
        <begin position="84"/>
        <end position="350"/>
    </location>
</feature>